<organism evidence="1 2">
    <name type="scientific">Streptomyces triculaminicus</name>
    <dbReference type="NCBI Taxonomy" id="2816232"/>
    <lineage>
        <taxon>Bacteria</taxon>
        <taxon>Bacillati</taxon>
        <taxon>Actinomycetota</taxon>
        <taxon>Actinomycetes</taxon>
        <taxon>Kitasatosporales</taxon>
        <taxon>Streptomycetaceae</taxon>
        <taxon>Streptomyces</taxon>
    </lineage>
</organism>
<gene>
    <name evidence="1" type="ORF">J1792_32895</name>
</gene>
<evidence type="ECO:0000313" key="2">
    <source>
        <dbReference type="Proteomes" id="UP000664781"/>
    </source>
</evidence>
<reference evidence="1" key="1">
    <citation type="submission" date="2021-03" db="EMBL/GenBank/DDBJ databases">
        <title>Streptomyces strains.</title>
        <authorList>
            <person name="Lund M.B."/>
            <person name="Toerring T."/>
        </authorList>
    </citation>
    <scope>NUCLEOTIDE SEQUENCE</scope>
    <source>
        <strain evidence="1">JCM 4242</strain>
    </source>
</reference>
<protein>
    <submittedName>
        <fullName evidence="1">Uncharacterized protein</fullName>
    </submittedName>
</protein>
<comment type="caution">
    <text evidence="1">The sequence shown here is derived from an EMBL/GenBank/DDBJ whole genome shotgun (WGS) entry which is preliminary data.</text>
</comment>
<keyword evidence="2" id="KW-1185">Reference proteome</keyword>
<sequence>MNTSEPLPAAESAFMLNAFEIDILPGVRGDLDEPLASAAPEELLRVLLPLVDRGWIEVCRVIPWAGPDGRRGFQAGAPLAREELPKVLADAANWEYPGSGDWIGCLTLTLTAQGRRIPW</sequence>
<evidence type="ECO:0000313" key="1">
    <source>
        <dbReference type="EMBL" id="MBO0657338.1"/>
    </source>
</evidence>
<name>A0A939FSY9_9ACTN</name>
<dbReference type="EMBL" id="JAFMOF010000008">
    <property type="protein sequence ID" value="MBO0657338.1"/>
    <property type="molecule type" value="Genomic_DNA"/>
</dbReference>
<dbReference type="Proteomes" id="UP000664781">
    <property type="component" value="Unassembled WGS sequence"/>
</dbReference>
<dbReference type="AlphaFoldDB" id="A0A939FSY9"/>
<accession>A0A939FSY9</accession>
<proteinExistence type="predicted"/>
<dbReference type="RefSeq" id="WP_086566309.1">
    <property type="nucleotide sequence ID" value="NZ_JAFMOF010000008.1"/>
</dbReference>